<name>A0A0F8YRY2_9ZZZZ</name>
<dbReference type="AlphaFoldDB" id="A0A0F8YRY2"/>
<feature type="region of interest" description="Disordered" evidence="1">
    <location>
        <begin position="1"/>
        <end position="23"/>
    </location>
</feature>
<accession>A0A0F8YRY2</accession>
<organism evidence="2">
    <name type="scientific">marine sediment metagenome</name>
    <dbReference type="NCBI Taxonomy" id="412755"/>
    <lineage>
        <taxon>unclassified sequences</taxon>
        <taxon>metagenomes</taxon>
        <taxon>ecological metagenomes</taxon>
    </lineage>
</organism>
<reference evidence="2" key="1">
    <citation type="journal article" date="2015" name="Nature">
        <title>Complex archaea that bridge the gap between prokaryotes and eukaryotes.</title>
        <authorList>
            <person name="Spang A."/>
            <person name="Saw J.H."/>
            <person name="Jorgensen S.L."/>
            <person name="Zaremba-Niedzwiedzka K."/>
            <person name="Martijn J."/>
            <person name="Lind A.E."/>
            <person name="van Eijk R."/>
            <person name="Schleper C."/>
            <person name="Guy L."/>
            <person name="Ettema T.J."/>
        </authorList>
    </citation>
    <scope>NUCLEOTIDE SEQUENCE</scope>
</reference>
<feature type="compositionally biased region" description="Acidic residues" evidence="1">
    <location>
        <begin position="9"/>
        <end position="23"/>
    </location>
</feature>
<evidence type="ECO:0000256" key="1">
    <source>
        <dbReference type="SAM" id="MobiDB-lite"/>
    </source>
</evidence>
<sequence length="23" mass="2629">VKHFNGVEELIEELNSEDNNAEV</sequence>
<proteinExistence type="predicted"/>
<dbReference type="EMBL" id="LAZR01055360">
    <property type="protein sequence ID" value="KKK76535.1"/>
    <property type="molecule type" value="Genomic_DNA"/>
</dbReference>
<gene>
    <name evidence="2" type="ORF">LCGC14_2862600</name>
</gene>
<comment type="caution">
    <text evidence="2">The sequence shown here is derived from an EMBL/GenBank/DDBJ whole genome shotgun (WGS) entry which is preliminary data.</text>
</comment>
<protein>
    <submittedName>
        <fullName evidence="2">Uncharacterized protein</fullName>
    </submittedName>
</protein>
<evidence type="ECO:0000313" key="2">
    <source>
        <dbReference type="EMBL" id="KKK76535.1"/>
    </source>
</evidence>
<feature type="non-terminal residue" evidence="2">
    <location>
        <position position="1"/>
    </location>
</feature>